<reference evidence="1 2" key="1">
    <citation type="submission" date="2019-03" db="EMBL/GenBank/DDBJ databases">
        <title>Genomic Encyclopedia of Type Strains, Phase IV (KMG-IV): sequencing the most valuable type-strain genomes for metagenomic binning, comparative biology and taxonomic classification.</title>
        <authorList>
            <person name="Goeker M."/>
        </authorList>
    </citation>
    <scope>NUCLEOTIDE SEQUENCE [LARGE SCALE GENOMIC DNA]</scope>
    <source>
        <strain evidence="1 2">DSM 24629</strain>
    </source>
</reference>
<organism evidence="1 2">
    <name type="scientific">Natranaerovirga pectinivora</name>
    <dbReference type="NCBI Taxonomy" id="682400"/>
    <lineage>
        <taxon>Bacteria</taxon>
        <taxon>Bacillati</taxon>
        <taxon>Bacillota</taxon>
        <taxon>Clostridia</taxon>
        <taxon>Lachnospirales</taxon>
        <taxon>Natranaerovirgaceae</taxon>
        <taxon>Natranaerovirga</taxon>
    </lineage>
</organism>
<dbReference type="EMBL" id="SMAL01000002">
    <property type="protein sequence ID" value="TCT16375.1"/>
    <property type="molecule type" value="Genomic_DNA"/>
</dbReference>
<proteinExistence type="predicted"/>
<evidence type="ECO:0000313" key="2">
    <source>
        <dbReference type="Proteomes" id="UP000294902"/>
    </source>
</evidence>
<dbReference type="Proteomes" id="UP000294902">
    <property type="component" value="Unassembled WGS sequence"/>
</dbReference>
<name>A0A4R3MN07_9FIRM</name>
<comment type="caution">
    <text evidence="1">The sequence shown here is derived from an EMBL/GenBank/DDBJ whole genome shotgun (WGS) entry which is preliminary data.</text>
</comment>
<dbReference type="RefSeq" id="WP_132250724.1">
    <property type="nucleotide sequence ID" value="NZ_SMAL01000002.1"/>
</dbReference>
<dbReference type="AlphaFoldDB" id="A0A4R3MN07"/>
<protein>
    <submittedName>
        <fullName evidence="1">Uncharacterized protein</fullName>
    </submittedName>
</protein>
<sequence>MENVEIKKEINSLAESVVDMYWKEGCPYGKGTNGFNKWLQLINGNNEVELEEGCLTEDDLSEITLTYGQVNDLFYMLQTYVENEKIKLPHIENELTKNVTRILINDAEKLIGLLYEENEKFEGGF</sequence>
<keyword evidence="2" id="KW-1185">Reference proteome</keyword>
<evidence type="ECO:0000313" key="1">
    <source>
        <dbReference type="EMBL" id="TCT16375.1"/>
    </source>
</evidence>
<accession>A0A4R3MN07</accession>
<gene>
    <name evidence="1" type="ORF">EDC18_102394</name>
</gene>